<comment type="caution">
    <text evidence="6">The sequence shown here is derived from an EMBL/GenBank/DDBJ whole genome shotgun (WGS) entry which is preliminary data.</text>
</comment>
<dbReference type="EMBL" id="DYZF01000203">
    <property type="protein sequence ID" value="HJE51923.1"/>
    <property type="molecule type" value="Genomic_DNA"/>
</dbReference>
<gene>
    <name evidence="6" type="ORF">K8V15_08095</name>
</gene>
<evidence type="ECO:0000259" key="5">
    <source>
        <dbReference type="Pfam" id="PF18085"/>
    </source>
</evidence>
<organism evidence="6 7">
    <name type="scientific">Tessaracoccus flavescens</name>
    <dbReference type="NCBI Taxonomy" id="399497"/>
    <lineage>
        <taxon>Bacteria</taxon>
        <taxon>Bacillati</taxon>
        <taxon>Actinomycetota</taxon>
        <taxon>Actinomycetes</taxon>
        <taxon>Propionibacteriales</taxon>
        <taxon>Propionibacteriaceae</taxon>
        <taxon>Tessaracoccus</taxon>
    </lineage>
</organism>
<reference evidence="6" key="2">
    <citation type="submission" date="2021-09" db="EMBL/GenBank/DDBJ databases">
        <authorList>
            <person name="Gilroy R."/>
        </authorList>
    </citation>
    <scope>NUCLEOTIDE SEQUENCE</scope>
    <source>
        <strain evidence="6">ChiGjej3B3-7470</strain>
    </source>
</reference>
<reference evidence="6" key="1">
    <citation type="journal article" date="2021" name="PeerJ">
        <title>Extensive microbial diversity within the chicken gut microbiome revealed by metagenomics and culture.</title>
        <authorList>
            <person name="Gilroy R."/>
            <person name="Ravi A."/>
            <person name="Getino M."/>
            <person name="Pursley I."/>
            <person name="Horton D.L."/>
            <person name="Alikhan N.F."/>
            <person name="Baker D."/>
            <person name="Gharbi K."/>
            <person name="Hall N."/>
            <person name="Watson M."/>
            <person name="Adriaenssens E.M."/>
            <person name="Foster-Nyarko E."/>
            <person name="Jarju S."/>
            <person name="Secka A."/>
            <person name="Antonio M."/>
            <person name="Oren A."/>
            <person name="Chaudhuri R.R."/>
            <person name="La Ragione R."/>
            <person name="Hildebrand F."/>
            <person name="Pallen M.J."/>
        </authorList>
    </citation>
    <scope>NUCLEOTIDE SEQUENCE</scope>
    <source>
        <strain evidence="6">ChiGjej3B3-7470</strain>
    </source>
</reference>
<dbReference type="GO" id="GO:0005524">
    <property type="term" value="F:ATP binding"/>
    <property type="evidence" value="ECO:0007669"/>
    <property type="project" value="UniProtKB-KW"/>
</dbReference>
<dbReference type="Pfam" id="PF18085">
    <property type="entry name" value="Mak_N_cap"/>
    <property type="match status" value="1"/>
</dbReference>
<dbReference type="AlphaFoldDB" id="A0A921JRV9"/>
<keyword evidence="2" id="KW-0547">Nucleotide-binding</keyword>
<keyword evidence="3" id="KW-0418">Kinase</keyword>
<dbReference type="GO" id="GO:0016301">
    <property type="term" value="F:kinase activity"/>
    <property type="evidence" value="ECO:0007669"/>
    <property type="project" value="UniProtKB-KW"/>
</dbReference>
<name>A0A921JRV9_9ACTN</name>
<protein>
    <recommendedName>
        <fullName evidence="5">Maltokinase N-terminal cap domain-containing protein</fullName>
    </recommendedName>
</protein>
<proteinExistence type="predicted"/>
<dbReference type="InterPro" id="IPR040999">
    <property type="entry name" value="Mak_N_cap"/>
</dbReference>
<evidence type="ECO:0000313" key="7">
    <source>
        <dbReference type="Proteomes" id="UP000712713"/>
    </source>
</evidence>
<keyword evidence="1" id="KW-0808">Transferase</keyword>
<accession>A0A921JRV9</accession>
<keyword evidence="4" id="KW-0067">ATP-binding</keyword>
<feature type="domain" description="Maltokinase N-terminal cap" evidence="5">
    <location>
        <begin position="23"/>
        <end position="102"/>
    </location>
</feature>
<evidence type="ECO:0000313" key="6">
    <source>
        <dbReference type="EMBL" id="HJE51923.1"/>
    </source>
</evidence>
<evidence type="ECO:0000256" key="2">
    <source>
        <dbReference type="ARBA" id="ARBA00022741"/>
    </source>
</evidence>
<evidence type="ECO:0000256" key="4">
    <source>
        <dbReference type="ARBA" id="ARBA00022840"/>
    </source>
</evidence>
<evidence type="ECO:0000256" key="3">
    <source>
        <dbReference type="ARBA" id="ARBA00022777"/>
    </source>
</evidence>
<sequence length="189" mass="20697">MSAAEVHPNATLTPSKLDLLREWLPRQAWFVGHVDDLERVAAFRFVDPAGKVGLDNMIIKSRGTSFFVPVTWRDTPSSLASLIGTLEHSELGTRYCYDAATDLTYLAEMRRVIREGDTNTAVVDTDGNAQPLTVNAYGSVVPADVVTTQVTIVREIGRAAELRDDVVGTLTAEWNDGGHSRREVLAILS</sequence>
<dbReference type="Proteomes" id="UP000712713">
    <property type="component" value="Unassembled WGS sequence"/>
</dbReference>
<evidence type="ECO:0000256" key="1">
    <source>
        <dbReference type="ARBA" id="ARBA00022679"/>
    </source>
</evidence>